<organism evidence="1">
    <name type="scientific">viral metagenome</name>
    <dbReference type="NCBI Taxonomy" id="1070528"/>
    <lineage>
        <taxon>unclassified sequences</taxon>
        <taxon>metagenomes</taxon>
        <taxon>organismal metagenomes</taxon>
    </lineage>
</organism>
<proteinExistence type="predicted"/>
<protein>
    <submittedName>
        <fullName evidence="1">Uncharacterized protein</fullName>
    </submittedName>
</protein>
<dbReference type="EMBL" id="MT142839">
    <property type="protein sequence ID" value="QJA89325.1"/>
    <property type="molecule type" value="Genomic_DNA"/>
</dbReference>
<dbReference type="AlphaFoldDB" id="A0A6H1ZS39"/>
<evidence type="ECO:0000313" key="1">
    <source>
        <dbReference type="EMBL" id="QJA50328.1"/>
    </source>
</evidence>
<gene>
    <name evidence="2" type="ORF">MM415B02567_0002</name>
    <name evidence="1" type="ORF">TM448A01708_0013</name>
</gene>
<reference evidence="1" key="1">
    <citation type="submission" date="2020-03" db="EMBL/GenBank/DDBJ databases">
        <title>The deep terrestrial virosphere.</title>
        <authorList>
            <person name="Holmfeldt K."/>
            <person name="Nilsson E."/>
            <person name="Simone D."/>
            <person name="Lopez-Fernandez M."/>
            <person name="Wu X."/>
            <person name="de Brujin I."/>
            <person name="Lundin D."/>
            <person name="Andersson A."/>
            <person name="Bertilsson S."/>
            <person name="Dopson M."/>
        </authorList>
    </citation>
    <scope>NUCLEOTIDE SEQUENCE</scope>
    <source>
        <strain evidence="2">MM415B02567</strain>
        <strain evidence="1">TM448A01708</strain>
    </source>
</reference>
<sequence>MVEIIKEEKMDPTEKDMIQTVDLDQLVEGNNIFESKGFSYLKVTQGQIIKRIAIPIKSSGVSEMIDEFEREKKPLPPKKRELIKKDSDVGKEMRLMKNEWAWVFDFADEKYLSDIGKYQSDLGLKVVMLGINLPIRDKDGNDITDDDRRLQVLKKMGLTGEHLTQLVKDIQSLTQWQEDKDNDFLAS</sequence>
<evidence type="ECO:0000313" key="2">
    <source>
        <dbReference type="EMBL" id="QJA89325.1"/>
    </source>
</evidence>
<name>A0A6H1ZS39_9ZZZZ</name>
<dbReference type="EMBL" id="MT144188">
    <property type="protein sequence ID" value="QJA50328.1"/>
    <property type="molecule type" value="Genomic_DNA"/>
</dbReference>
<accession>A0A6H1ZS39</accession>